<proteinExistence type="inferred from homology"/>
<comment type="catalytic activity">
    <reaction evidence="13">
        <text>L-seryl-[protein] + ATP = O-phospho-L-seryl-[protein] + ADP + H(+)</text>
        <dbReference type="Rhea" id="RHEA:17989"/>
        <dbReference type="Rhea" id="RHEA-COMP:9863"/>
        <dbReference type="Rhea" id="RHEA-COMP:11604"/>
        <dbReference type="ChEBI" id="CHEBI:15378"/>
        <dbReference type="ChEBI" id="CHEBI:29999"/>
        <dbReference type="ChEBI" id="CHEBI:30616"/>
        <dbReference type="ChEBI" id="CHEBI:83421"/>
        <dbReference type="ChEBI" id="CHEBI:456216"/>
        <dbReference type="EC" id="2.7.11.1"/>
    </reaction>
</comment>
<feature type="region of interest" description="Disordered" evidence="15">
    <location>
        <begin position="1074"/>
        <end position="1096"/>
    </location>
</feature>
<dbReference type="InterPro" id="IPR028375">
    <property type="entry name" value="KA1/Ssp2_C"/>
</dbReference>
<dbReference type="EC" id="2.7.11.1" evidence="3"/>
<dbReference type="PANTHER" id="PTHR24346:SF82">
    <property type="entry name" value="KP78A-RELATED"/>
    <property type="match status" value="1"/>
</dbReference>
<feature type="region of interest" description="Disordered" evidence="15">
    <location>
        <begin position="58"/>
        <end position="102"/>
    </location>
</feature>
<dbReference type="WBParaSite" id="Smp_304370.4">
    <property type="protein sequence ID" value="Smp_304370.4"/>
    <property type="gene ID" value="Smp_304370"/>
</dbReference>
<dbReference type="Pfam" id="PF00069">
    <property type="entry name" value="Pkinase"/>
    <property type="match status" value="1"/>
</dbReference>
<dbReference type="InterPro" id="IPR008271">
    <property type="entry name" value="Ser/Thr_kinase_AS"/>
</dbReference>
<feature type="binding site" evidence="14">
    <location>
        <position position="225"/>
    </location>
    <ligand>
        <name>ATP</name>
        <dbReference type="ChEBI" id="CHEBI:30616"/>
    </ligand>
</feature>
<dbReference type="Gene3D" id="3.30.200.20">
    <property type="entry name" value="Phosphorylase Kinase, domain 1"/>
    <property type="match status" value="1"/>
</dbReference>
<protein>
    <recommendedName>
        <fullName evidence="3">non-specific serine/threonine protein kinase</fullName>
        <ecNumber evidence="3">2.7.11.1</ecNumber>
    </recommendedName>
</protein>
<dbReference type="InParanoid" id="A0A5K4F2H9"/>
<dbReference type="InterPro" id="IPR000719">
    <property type="entry name" value="Prot_kinase_dom"/>
</dbReference>
<evidence type="ECO:0000256" key="3">
    <source>
        <dbReference type="ARBA" id="ARBA00012513"/>
    </source>
</evidence>
<feature type="compositionally biased region" description="Low complexity" evidence="15">
    <location>
        <begin position="1311"/>
        <end position="1324"/>
    </location>
</feature>
<feature type="compositionally biased region" description="Polar residues" evidence="15">
    <location>
        <begin position="86"/>
        <end position="102"/>
    </location>
</feature>
<dbReference type="PROSITE" id="PS50032">
    <property type="entry name" value="KA1"/>
    <property type="match status" value="1"/>
</dbReference>
<evidence type="ECO:0000256" key="15">
    <source>
        <dbReference type="SAM" id="MobiDB-lite"/>
    </source>
</evidence>
<evidence type="ECO:0000256" key="12">
    <source>
        <dbReference type="ARBA" id="ARBA00047899"/>
    </source>
</evidence>
<dbReference type="Gene3D" id="3.30.310.80">
    <property type="entry name" value="Kinase associated domain 1, KA1"/>
    <property type="match status" value="1"/>
</dbReference>
<evidence type="ECO:0000256" key="8">
    <source>
        <dbReference type="ARBA" id="ARBA00022741"/>
    </source>
</evidence>
<dbReference type="WBParaSite" id="Smp_304370.1">
    <property type="protein sequence ID" value="Smp_304370.1"/>
    <property type="gene ID" value="Smp_304370"/>
</dbReference>
<feature type="domain" description="Protein kinase" evidence="16">
    <location>
        <begin position="196"/>
        <end position="459"/>
    </location>
</feature>
<dbReference type="ExpressionAtlas" id="A0A5K4F2H9">
    <property type="expression patterns" value="baseline"/>
</dbReference>
<evidence type="ECO:0000256" key="11">
    <source>
        <dbReference type="ARBA" id="ARBA00022842"/>
    </source>
</evidence>
<accession>A0A5K4F3M3</accession>
<keyword evidence="9" id="KW-0418">Kinase</keyword>
<dbReference type="SUPFAM" id="SSF103243">
    <property type="entry name" value="KA1-like"/>
    <property type="match status" value="1"/>
</dbReference>
<dbReference type="Proteomes" id="UP000008854">
    <property type="component" value="Unassembled WGS sequence"/>
</dbReference>
<feature type="compositionally biased region" description="Polar residues" evidence="15">
    <location>
        <begin position="1481"/>
        <end position="1494"/>
    </location>
</feature>
<comment type="similarity">
    <text evidence="2">Belongs to the protein kinase superfamily. CAMK Ser/Thr protein kinase family. SNF1 subfamily.</text>
</comment>
<dbReference type="CDD" id="cd14337">
    <property type="entry name" value="UBA_MARK_Par1"/>
    <property type="match status" value="1"/>
</dbReference>
<feature type="region of interest" description="Disordered" evidence="15">
    <location>
        <begin position="695"/>
        <end position="718"/>
    </location>
</feature>
<evidence type="ECO:0000313" key="20">
    <source>
        <dbReference type="WBParaSite" id="Smp_304370.1"/>
    </source>
</evidence>
<dbReference type="SMART" id="SM00165">
    <property type="entry name" value="UBA"/>
    <property type="match status" value="1"/>
</dbReference>
<comment type="catalytic activity">
    <reaction evidence="12">
        <text>L-threonyl-[protein] + ATP = O-phospho-L-threonyl-[protein] + ADP + H(+)</text>
        <dbReference type="Rhea" id="RHEA:46608"/>
        <dbReference type="Rhea" id="RHEA-COMP:11060"/>
        <dbReference type="Rhea" id="RHEA-COMP:11605"/>
        <dbReference type="ChEBI" id="CHEBI:15378"/>
        <dbReference type="ChEBI" id="CHEBI:30013"/>
        <dbReference type="ChEBI" id="CHEBI:30616"/>
        <dbReference type="ChEBI" id="CHEBI:61977"/>
        <dbReference type="ChEBI" id="CHEBI:456216"/>
        <dbReference type="EC" id="2.7.11.1"/>
    </reaction>
</comment>
<reference evidence="20 21" key="2">
    <citation type="submission" date="2019-11" db="UniProtKB">
        <authorList>
            <consortium name="WormBaseParasite"/>
        </authorList>
    </citation>
    <scope>IDENTIFICATION</scope>
    <source>
        <strain evidence="20 21">Puerto Rican</strain>
    </source>
</reference>
<feature type="compositionally biased region" description="Polar residues" evidence="15">
    <location>
        <begin position="531"/>
        <end position="607"/>
    </location>
</feature>
<dbReference type="GO" id="GO:0000226">
    <property type="term" value="P:microtubule cytoskeleton organization"/>
    <property type="evidence" value="ECO:0007669"/>
    <property type="project" value="TreeGrafter"/>
</dbReference>
<dbReference type="SUPFAM" id="SSF56112">
    <property type="entry name" value="Protein kinase-like (PK-like)"/>
    <property type="match status" value="1"/>
</dbReference>
<feature type="compositionally biased region" description="Polar residues" evidence="15">
    <location>
        <begin position="169"/>
        <end position="183"/>
    </location>
</feature>
<dbReference type="InterPro" id="IPR015940">
    <property type="entry name" value="UBA"/>
</dbReference>
<dbReference type="Gene3D" id="1.10.510.10">
    <property type="entry name" value="Transferase(Phosphotransferase) domain 1"/>
    <property type="match status" value="1"/>
</dbReference>
<keyword evidence="11" id="KW-0460">Magnesium</keyword>
<keyword evidence="4" id="KW-0723">Serine/threonine-protein kinase</keyword>
<feature type="compositionally biased region" description="Low complexity" evidence="15">
    <location>
        <begin position="1075"/>
        <end position="1092"/>
    </location>
</feature>
<dbReference type="FunFam" id="1.10.8.10:FF:000005">
    <property type="entry name" value="Non-specific serine/threonine protein kinase"/>
    <property type="match status" value="1"/>
</dbReference>
<organism evidence="21">
    <name type="scientific">Schistosoma mansoni</name>
    <name type="common">Blood fluke</name>
    <dbReference type="NCBI Taxonomy" id="6183"/>
    <lineage>
        <taxon>Eukaryota</taxon>
        <taxon>Metazoa</taxon>
        <taxon>Spiralia</taxon>
        <taxon>Lophotrochozoa</taxon>
        <taxon>Platyhelminthes</taxon>
        <taxon>Trematoda</taxon>
        <taxon>Digenea</taxon>
        <taxon>Strigeidida</taxon>
        <taxon>Schistosomatoidea</taxon>
        <taxon>Schistosomatidae</taxon>
        <taxon>Schistosoma</taxon>
    </lineage>
</organism>
<dbReference type="InterPro" id="IPR011009">
    <property type="entry name" value="Kinase-like_dom_sf"/>
</dbReference>
<dbReference type="PROSITE" id="PS00107">
    <property type="entry name" value="PROTEIN_KINASE_ATP"/>
    <property type="match status" value="1"/>
</dbReference>
<dbReference type="SMART" id="SM00220">
    <property type="entry name" value="S_TKc"/>
    <property type="match status" value="1"/>
</dbReference>
<dbReference type="GO" id="GO:0046872">
    <property type="term" value="F:metal ion binding"/>
    <property type="evidence" value="ECO:0007669"/>
    <property type="project" value="UniProtKB-KW"/>
</dbReference>
<dbReference type="PROSITE" id="PS50011">
    <property type="entry name" value="PROTEIN_KINASE_DOM"/>
    <property type="match status" value="1"/>
</dbReference>
<sequence length="1727" mass="189919">MPSSSHPAYYSNPNSVLPQESISMQTYYYKNSIPVSGLGPNPSTATPRASVLPQQTSLNTNNHLGVPGSARLSSQSPHTGHPYGNFRNSQSNGLPNNQDVMSVSMHTPSNYYYWPSGTTPGPNTTPYNYSDVSSHTYATPTPVSKPNNAAGYLNPNKNGLTNKNNPTNRGAQQLKNTTSNSNGRPLWKDRPHVGKYSLIQTIGKGNFAKVKLAQHLTTGMKVAVKVIDKTLLNHSSLQKLFREVRVLKSLNHPNIIKLLEVIESEKHLYLVMEYASGGEVFDYLVSHGKMNEKDARCKFRQIVSAVQYCHQKMIVHRDLKAENLLLDAELNIKIADFGFSNYFSNSQKLDTFCGSPPYAAPELFLGRKYEGPEVDVWSLGVILYTLVSGTLPFDGKNLKCRSLPMCLAYYFELRERVLRGTYRVPYYMTHECEMLLKKMLVLNPAKRISLQEVMNDPWMNQGYEHNILKPHTEEPADYCDPERIDIMIRMGFKREDIHDSLTQQRFNNITATYLLLARYDPRVHGRLRGLPSTSTTSLKSDSQSVRSRQTPETQSNTPNTSRSQFHNSPSHNSLGTTPVTTTGSVASHSFTNGVTSRITDSFSSNNRHGPALSRPSKDTITATTITSESLCTDSYANSNPSTTNSNSNSSTRGFANSVRRSITVSGPSDANHVTAPLSGVLLKSSVLPTLTTLSSSMSQSVSPPPPSQAPPSDISHQIPATQPSVITLHPASVTAHLTLANMSNGPSCSIPSNSNSVPPLVTSFTRHNSRPRAATRSFSIQPQTIAPLALDEEEIGNSIRNQRMHSRKSPSVENKINNHTNGLMKELSISSTSSEDAVSDDNDLYDKDSDSASPTSVKLSHSSNKSHRNKHFYHTRKNHVSAFVTSTTISTGIIVTPTCVTLAAAPNINFNHKGYLFSSNEKQTPANSSCEDTSTMNHVQHRETSQFNRAAPVRRKSISTTRPSCLTNTTLTVNANSPPFSNYSAISTTNDKETTTSSTVSHKNSVSSTVANRVNLFNNELNKNNTSSLDIESKGLNREQNQPSIYPKPRTMFRYPPNAADILNESNPFRLVNDTSTTESSITPPTIPPHSSRLPGGMNNTTVKQFNSNGNTSQTNQLLEGMTNTSTVNNSTAPVNSFGATIRRPTAPVPQNNIGPNSSVSINPATRTSYAYHSLRLPSHTTVNSSTNEILLHHQLGRVNNQLVRPSVTSLWSNGVSEIGSNQSPTNSPYTIDSTEATPNLPFSRNLPERSTIQHVPTGRARERLEGTSGGPRLVRHPGTQSIAHPANESHPCTSAGSSNFPTPRPNSPDLSISSGTSSASTLSHHGDRTDYDEESPTPENERHAGINQRSHTIEPSIQPLTRNFSVRPSGNRLEHESIHNNSNTNGGINNFFRTLTTRISSSKLFRRSAVIQPGLLATSPENKPSNMNDPNDPDMRMAPTMELDKLAVACGSPPPETCHKNSSMRLPRSRSGVTPHRVTPQGSRRLTDFSTVTVDERSSRKNADATETLNRRRNKNEMNIDVTGSINRRHSPFSRDSRSQSTHRSSSRHDDRSNSRPTPPPVPARYAVGIPCSGQNKSPSPGNDNSISNNGISDITLGRTRSLRFMFRAETASRRQIEEMMLDIKQVLTNNNIDFEQVGDLKLQCAYGDPSRGCQIPNLTNHSQTSRNSIRLSRLTDRTEHGVVHWEMEICKLNRAGANGIRFKRISGSTSDFKRLANKLASDLEI</sequence>
<feature type="region of interest" description="Disordered" evidence="15">
    <location>
        <begin position="632"/>
        <end position="653"/>
    </location>
</feature>
<evidence type="ECO:0000256" key="4">
    <source>
        <dbReference type="ARBA" id="ARBA00022527"/>
    </source>
</evidence>
<feature type="region of interest" description="Disordered" evidence="15">
    <location>
        <begin position="525"/>
        <end position="620"/>
    </location>
</feature>
<evidence type="ECO:0000256" key="9">
    <source>
        <dbReference type="ARBA" id="ARBA00022777"/>
    </source>
</evidence>
<dbReference type="GO" id="GO:0050321">
    <property type="term" value="F:tau-protein kinase activity"/>
    <property type="evidence" value="ECO:0007669"/>
    <property type="project" value="TreeGrafter"/>
</dbReference>
<dbReference type="STRING" id="6183.A0A5K4F2H9"/>
<dbReference type="GO" id="GO:0035556">
    <property type="term" value="P:intracellular signal transduction"/>
    <property type="evidence" value="ECO:0007669"/>
    <property type="project" value="TreeGrafter"/>
</dbReference>
<evidence type="ECO:0000256" key="5">
    <source>
        <dbReference type="ARBA" id="ARBA00022553"/>
    </source>
</evidence>
<keyword evidence="8 14" id="KW-0547">Nucleotide-binding</keyword>
<dbReference type="PROSITE" id="PS00108">
    <property type="entry name" value="PROTEIN_KINASE_ST"/>
    <property type="match status" value="1"/>
</dbReference>
<feature type="compositionally biased region" description="Low complexity" evidence="15">
    <location>
        <begin position="1579"/>
        <end position="1595"/>
    </location>
</feature>
<evidence type="ECO:0000313" key="19">
    <source>
        <dbReference type="Proteomes" id="UP000008854"/>
    </source>
</evidence>
<feature type="compositionally biased region" description="Low complexity" evidence="15">
    <location>
        <begin position="637"/>
        <end position="651"/>
    </location>
</feature>
<evidence type="ECO:0000256" key="13">
    <source>
        <dbReference type="ARBA" id="ARBA00048679"/>
    </source>
</evidence>
<dbReference type="InterPro" id="IPR001772">
    <property type="entry name" value="KA1_dom"/>
</dbReference>
<dbReference type="Pfam" id="PF02149">
    <property type="entry name" value="KA1"/>
    <property type="match status" value="1"/>
</dbReference>
<feature type="compositionally biased region" description="Polar residues" evidence="15">
    <location>
        <begin position="1291"/>
        <end position="1302"/>
    </location>
</feature>
<dbReference type="InterPro" id="IPR017441">
    <property type="entry name" value="Protein_kinase_ATP_BS"/>
</dbReference>
<dbReference type="GO" id="GO:0005524">
    <property type="term" value="F:ATP binding"/>
    <property type="evidence" value="ECO:0007669"/>
    <property type="project" value="UniProtKB-UniRule"/>
</dbReference>
<dbReference type="Gene3D" id="1.10.8.10">
    <property type="entry name" value="DNA helicase RuvA subunit, C-terminal domain"/>
    <property type="match status" value="1"/>
</dbReference>
<evidence type="ECO:0000256" key="7">
    <source>
        <dbReference type="ARBA" id="ARBA00022723"/>
    </source>
</evidence>
<feature type="domain" description="KA1" evidence="18">
    <location>
        <begin position="1678"/>
        <end position="1727"/>
    </location>
</feature>
<keyword evidence="19" id="KW-1185">Reference proteome</keyword>
<dbReference type="PANTHER" id="PTHR24346">
    <property type="entry name" value="MAP/MICROTUBULE AFFINITY-REGULATING KINASE"/>
    <property type="match status" value="1"/>
</dbReference>
<evidence type="ECO:0000256" key="14">
    <source>
        <dbReference type="PROSITE-ProRule" id="PRU10141"/>
    </source>
</evidence>
<keyword evidence="5" id="KW-0597">Phosphoprotein</keyword>
<dbReference type="PROSITE" id="PS50030">
    <property type="entry name" value="UBA"/>
    <property type="match status" value="1"/>
</dbReference>
<feature type="compositionally biased region" description="Low complexity" evidence="15">
    <location>
        <begin position="153"/>
        <end position="168"/>
    </location>
</feature>
<dbReference type="FunFam" id="3.30.200.20:FF:000003">
    <property type="entry name" value="Non-specific serine/threonine protein kinase"/>
    <property type="match status" value="1"/>
</dbReference>
<evidence type="ECO:0000259" key="16">
    <source>
        <dbReference type="PROSITE" id="PS50011"/>
    </source>
</evidence>
<name>A0A5K4F2H9_SCHMA</name>
<comment type="cofactor">
    <cofactor evidence="1">
        <name>Mg(2+)</name>
        <dbReference type="ChEBI" id="CHEBI:18420"/>
    </cofactor>
</comment>
<dbReference type="FunFam" id="1.10.510.10:FF:000156">
    <property type="entry name" value="Serine/threonine-protein kinase SIK3 homolog"/>
    <property type="match status" value="1"/>
</dbReference>
<feature type="region of interest" description="Disordered" evidence="15">
    <location>
        <begin position="1456"/>
        <end position="1595"/>
    </location>
</feature>
<feature type="compositionally biased region" description="Basic and acidic residues" evidence="15">
    <location>
        <begin position="1495"/>
        <end position="1505"/>
    </location>
</feature>
<keyword evidence="6" id="KW-0808">Transferase</keyword>
<keyword evidence="7" id="KW-0479">Metal-binding</keyword>
<evidence type="ECO:0000256" key="2">
    <source>
        <dbReference type="ARBA" id="ARBA00006234"/>
    </source>
</evidence>
<feature type="compositionally biased region" description="Polar residues" evidence="15">
    <location>
        <begin position="1348"/>
        <end position="1369"/>
    </location>
</feature>
<feature type="region of interest" description="Disordered" evidence="15">
    <location>
        <begin position="141"/>
        <end position="187"/>
    </location>
</feature>
<feature type="region of interest" description="Disordered" evidence="15">
    <location>
        <begin position="1217"/>
        <end position="1382"/>
    </location>
</feature>
<evidence type="ECO:0000313" key="21">
    <source>
        <dbReference type="WBParaSite" id="Smp_304370.4"/>
    </source>
</evidence>
<feature type="region of interest" description="Disordered" evidence="15">
    <location>
        <begin position="829"/>
        <end position="872"/>
    </location>
</feature>
<keyword evidence="10 14" id="KW-0067">ATP-binding</keyword>
<reference evidence="19" key="1">
    <citation type="journal article" date="2012" name="PLoS Negl. Trop. Dis.">
        <title>A systematically improved high quality genome and transcriptome of the human blood fluke Schistosoma mansoni.</title>
        <authorList>
            <person name="Protasio A.V."/>
            <person name="Tsai I.J."/>
            <person name="Babbage A."/>
            <person name="Nichol S."/>
            <person name="Hunt M."/>
            <person name="Aslett M.A."/>
            <person name="De Silva N."/>
            <person name="Velarde G.S."/>
            <person name="Anderson T.J."/>
            <person name="Clark R.C."/>
            <person name="Davidson C."/>
            <person name="Dillon G.P."/>
            <person name="Holroyd N.E."/>
            <person name="LoVerde P.T."/>
            <person name="Lloyd C."/>
            <person name="McQuillan J."/>
            <person name="Oliveira G."/>
            <person name="Otto T.D."/>
            <person name="Parker-Manuel S.J."/>
            <person name="Quail M.A."/>
            <person name="Wilson R.A."/>
            <person name="Zerlotini A."/>
            <person name="Dunne D.W."/>
            <person name="Berriman M."/>
        </authorList>
    </citation>
    <scope>NUCLEOTIDE SEQUENCE [LARGE SCALE GENOMIC DNA]</scope>
    <source>
        <strain evidence="19">Puerto Rican</strain>
    </source>
</reference>
<feature type="domain" description="UBA" evidence="17">
    <location>
        <begin position="478"/>
        <end position="518"/>
    </location>
</feature>
<dbReference type="AlphaFoldDB" id="A0A5K4F2H9"/>
<dbReference type="CDD" id="cd12121">
    <property type="entry name" value="MARK_C_like"/>
    <property type="match status" value="1"/>
</dbReference>
<evidence type="ECO:0000256" key="10">
    <source>
        <dbReference type="ARBA" id="ARBA00022840"/>
    </source>
</evidence>
<evidence type="ECO:0000256" key="6">
    <source>
        <dbReference type="ARBA" id="ARBA00022679"/>
    </source>
</evidence>
<evidence type="ECO:0000256" key="1">
    <source>
        <dbReference type="ARBA" id="ARBA00001946"/>
    </source>
</evidence>
<accession>A0A5K4F2H9</accession>
<evidence type="ECO:0000259" key="17">
    <source>
        <dbReference type="PROSITE" id="PS50030"/>
    </source>
</evidence>
<dbReference type="GO" id="GO:0005737">
    <property type="term" value="C:cytoplasm"/>
    <property type="evidence" value="ECO:0007669"/>
    <property type="project" value="TreeGrafter"/>
</dbReference>
<evidence type="ECO:0000259" key="18">
    <source>
        <dbReference type="PROSITE" id="PS50032"/>
    </source>
</evidence>
<feature type="compositionally biased region" description="Polar residues" evidence="15">
    <location>
        <begin position="1217"/>
        <end position="1255"/>
    </location>
</feature>